<protein>
    <submittedName>
        <fullName evidence="2">Uncharacterized protein</fullName>
    </submittedName>
</protein>
<dbReference type="AlphaFoldDB" id="A0A8K0GRI6"/>
<comment type="caution">
    <text evidence="2">The sequence shown here is derived from an EMBL/GenBank/DDBJ whole genome shotgun (WGS) entry which is preliminary data.</text>
</comment>
<dbReference type="EMBL" id="VOIH02000011">
    <property type="protein sequence ID" value="KAF3434233.1"/>
    <property type="molecule type" value="Genomic_DNA"/>
</dbReference>
<accession>A0A8K0GRI6</accession>
<gene>
    <name evidence="2" type="ORF">FNV43_RR25336</name>
</gene>
<dbReference type="Proteomes" id="UP000796880">
    <property type="component" value="Unassembled WGS sequence"/>
</dbReference>
<proteinExistence type="predicted"/>
<reference evidence="2" key="1">
    <citation type="submission" date="2020-03" db="EMBL/GenBank/DDBJ databases">
        <title>A high-quality chromosome-level genome assembly of a woody plant with both climbing and erect habits, Rhamnella rubrinervis.</title>
        <authorList>
            <person name="Lu Z."/>
            <person name="Yang Y."/>
            <person name="Zhu X."/>
            <person name="Sun Y."/>
        </authorList>
    </citation>
    <scope>NUCLEOTIDE SEQUENCE</scope>
    <source>
        <strain evidence="2">BYM</strain>
        <tissue evidence="2">Leaf</tissue>
    </source>
</reference>
<keyword evidence="3" id="KW-1185">Reference proteome</keyword>
<evidence type="ECO:0000313" key="2">
    <source>
        <dbReference type="EMBL" id="KAF3434233.1"/>
    </source>
</evidence>
<sequence length="116" mass="12488">MGVILRWVTSSGSNPRMGDLLGSLIKPHTVGRAVAKSGQYRLERTGEPGGVRLTGPWGVIGGIEPCSQSDDGTPPKGWIVDDWNFKVKRAPRTMEAQWRDPAAKGSRNSGVACSRD</sequence>
<organism evidence="2 3">
    <name type="scientific">Rhamnella rubrinervis</name>
    <dbReference type="NCBI Taxonomy" id="2594499"/>
    <lineage>
        <taxon>Eukaryota</taxon>
        <taxon>Viridiplantae</taxon>
        <taxon>Streptophyta</taxon>
        <taxon>Embryophyta</taxon>
        <taxon>Tracheophyta</taxon>
        <taxon>Spermatophyta</taxon>
        <taxon>Magnoliopsida</taxon>
        <taxon>eudicotyledons</taxon>
        <taxon>Gunneridae</taxon>
        <taxon>Pentapetalae</taxon>
        <taxon>rosids</taxon>
        <taxon>fabids</taxon>
        <taxon>Rosales</taxon>
        <taxon>Rhamnaceae</taxon>
        <taxon>rhamnoid group</taxon>
        <taxon>Rhamneae</taxon>
        <taxon>Rhamnella</taxon>
    </lineage>
</organism>
<evidence type="ECO:0000313" key="3">
    <source>
        <dbReference type="Proteomes" id="UP000796880"/>
    </source>
</evidence>
<name>A0A8K0GRI6_9ROSA</name>
<feature type="region of interest" description="Disordered" evidence="1">
    <location>
        <begin position="92"/>
        <end position="116"/>
    </location>
</feature>
<feature type="compositionally biased region" description="Polar residues" evidence="1">
    <location>
        <begin position="106"/>
        <end position="116"/>
    </location>
</feature>
<evidence type="ECO:0000256" key="1">
    <source>
        <dbReference type="SAM" id="MobiDB-lite"/>
    </source>
</evidence>